<dbReference type="AlphaFoldDB" id="A0A3P1SQW0"/>
<dbReference type="OrthoDB" id="344730at2"/>
<proteinExistence type="predicted"/>
<dbReference type="NCBIfam" id="TIGR00369">
    <property type="entry name" value="unchar_dom_1"/>
    <property type="match status" value="1"/>
</dbReference>
<dbReference type="CDD" id="cd03443">
    <property type="entry name" value="PaaI_thioesterase"/>
    <property type="match status" value="1"/>
</dbReference>
<dbReference type="InterPro" id="IPR029069">
    <property type="entry name" value="HotDog_dom_sf"/>
</dbReference>
<evidence type="ECO:0000256" key="1">
    <source>
        <dbReference type="ARBA" id="ARBA00022801"/>
    </source>
</evidence>
<name>A0A3P1SQW0_9GAMM</name>
<dbReference type="GO" id="GO:0016289">
    <property type="term" value="F:acyl-CoA hydrolase activity"/>
    <property type="evidence" value="ECO:0007669"/>
    <property type="project" value="UniProtKB-ARBA"/>
</dbReference>
<accession>A0A3P1SQW0</accession>
<gene>
    <name evidence="3" type="ORF">EHS89_08440</name>
</gene>
<feature type="domain" description="Thioesterase" evidence="2">
    <location>
        <begin position="51"/>
        <end position="126"/>
    </location>
</feature>
<dbReference type="RefSeq" id="WP_124925717.1">
    <property type="nucleotide sequence ID" value="NZ_BMOH01000006.1"/>
</dbReference>
<dbReference type="Proteomes" id="UP000267535">
    <property type="component" value="Unassembled WGS sequence"/>
</dbReference>
<keyword evidence="1" id="KW-0378">Hydrolase</keyword>
<comment type="caution">
    <text evidence="3">The sequence shown here is derived from an EMBL/GenBank/DDBJ whole genome shotgun (WGS) entry which is preliminary data.</text>
</comment>
<reference evidence="3 4" key="1">
    <citation type="submission" date="2018-11" db="EMBL/GenBank/DDBJ databases">
        <title>The draft genome sequence of Amphritea balenae JAMM 1525T.</title>
        <authorList>
            <person name="Fang Z."/>
            <person name="Zhang Y."/>
            <person name="Han X."/>
        </authorList>
    </citation>
    <scope>NUCLEOTIDE SEQUENCE [LARGE SCALE GENOMIC DNA]</scope>
    <source>
        <strain evidence="3 4">JAMM 1525</strain>
    </source>
</reference>
<dbReference type="InterPro" id="IPR003736">
    <property type="entry name" value="PAAI_dom"/>
</dbReference>
<dbReference type="InterPro" id="IPR006683">
    <property type="entry name" value="Thioestr_dom"/>
</dbReference>
<keyword evidence="4" id="KW-1185">Reference proteome</keyword>
<dbReference type="Pfam" id="PF03061">
    <property type="entry name" value="4HBT"/>
    <property type="match status" value="1"/>
</dbReference>
<dbReference type="SUPFAM" id="SSF54637">
    <property type="entry name" value="Thioesterase/thiol ester dehydrase-isomerase"/>
    <property type="match status" value="1"/>
</dbReference>
<evidence type="ECO:0000313" key="3">
    <source>
        <dbReference type="EMBL" id="RRC99527.1"/>
    </source>
</evidence>
<organism evidence="3 4">
    <name type="scientific">Amphritea balenae</name>
    <dbReference type="NCBI Taxonomy" id="452629"/>
    <lineage>
        <taxon>Bacteria</taxon>
        <taxon>Pseudomonadati</taxon>
        <taxon>Pseudomonadota</taxon>
        <taxon>Gammaproteobacteria</taxon>
        <taxon>Oceanospirillales</taxon>
        <taxon>Oceanospirillaceae</taxon>
        <taxon>Amphritea</taxon>
    </lineage>
</organism>
<sequence length="150" mass="16719">MSNRAKIHYRSLEQMYLSAAINELYKPSIEICKSEAIISMPVQEQFFHAAGSLHGSAYFKCLDDAAYFAAMSREFNEFLLTASFNTYITRPVAKGQLRSEGRIISFGKKLIIAEAIAYDERGREVARGSGTFMPSGIPLDEKVGYGDLKS</sequence>
<dbReference type="EMBL" id="RQXV01000004">
    <property type="protein sequence ID" value="RRC99527.1"/>
    <property type="molecule type" value="Genomic_DNA"/>
</dbReference>
<protein>
    <submittedName>
        <fullName evidence="3">PaaI family thioesterase</fullName>
    </submittedName>
</protein>
<evidence type="ECO:0000313" key="4">
    <source>
        <dbReference type="Proteomes" id="UP000267535"/>
    </source>
</evidence>
<evidence type="ECO:0000259" key="2">
    <source>
        <dbReference type="Pfam" id="PF03061"/>
    </source>
</evidence>
<dbReference type="Gene3D" id="3.10.129.10">
    <property type="entry name" value="Hotdog Thioesterase"/>
    <property type="match status" value="1"/>
</dbReference>